<name>A0A9W7BBE2_9STRA</name>
<evidence type="ECO:0008006" key="4">
    <source>
        <dbReference type="Google" id="ProtNLM"/>
    </source>
</evidence>
<proteinExistence type="predicted"/>
<dbReference type="Proteomes" id="UP001165085">
    <property type="component" value="Unassembled WGS sequence"/>
</dbReference>
<feature type="signal peptide" evidence="1">
    <location>
        <begin position="1"/>
        <end position="17"/>
    </location>
</feature>
<keyword evidence="3" id="KW-1185">Reference proteome</keyword>
<dbReference type="PANTHER" id="PTHR34573:SF1">
    <property type="entry name" value="VITAMIN K EPOXIDE REDUCTASE DOMAIN-CONTAINING PROTEIN"/>
    <property type="match status" value="1"/>
</dbReference>
<evidence type="ECO:0000256" key="1">
    <source>
        <dbReference type="SAM" id="SignalP"/>
    </source>
</evidence>
<evidence type="ECO:0000313" key="2">
    <source>
        <dbReference type="EMBL" id="GMH87866.1"/>
    </source>
</evidence>
<dbReference type="EMBL" id="BRXY01000334">
    <property type="protein sequence ID" value="GMH87866.1"/>
    <property type="molecule type" value="Genomic_DNA"/>
</dbReference>
<dbReference type="Gene3D" id="3.40.30.10">
    <property type="entry name" value="Glutaredoxin"/>
    <property type="match status" value="1"/>
</dbReference>
<organism evidence="2 3">
    <name type="scientific">Triparma strigata</name>
    <dbReference type="NCBI Taxonomy" id="1606541"/>
    <lineage>
        <taxon>Eukaryota</taxon>
        <taxon>Sar</taxon>
        <taxon>Stramenopiles</taxon>
        <taxon>Ochrophyta</taxon>
        <taxon>Bolidophyceae</taxon>
        <taxon>Parmales</taxon>
        <taxon>Triparmaceae</taxon>
        <taxon>Triparma</taxon>
    </lineage>
</organism>
<reference evidence="3" key="1">
    <citation type="journal article" date="2023" name="Commun. Biol.">
        <title>Genome analysis of Parmales, the sister group of diatoms, reveals the evolutionary specialization of diatoms from phago-mixotrophs to photoautotrophs.</title>
        <authorList>
            <person name="Ban H."/>
            <person name="Sato S."/>
            <person name="Yoshikawa S."/>
            <person name="Yamada K."/>
            <person name="Nakamura Y."/>
            <person name="Ichinomiya M."/>
            <person name="Sato N."/>
            <person name="Blanc-Mathieu R."/>
            <person name="Endo H."/>
            <person name="Kuwata A."/>
            <person name="Ogata H."/>
        </authorList>
    </citation>
    <scope>NUCLEOTIDE SEQUENCE [LARGE SCALE GENOMIC DNA]</scope>
    <source>
        <strain evidence="3">NIES 3701</strain>
    </source>
</reference>
<protein>
    <recommendedName>
        <fullName evidence="4">Thioredoxin domain-containing protein</fullName>
    </recommendedName>
</protein>
<keyword evidence="1" id="KW-0732">Signal</keyword>
<dbReference type="OrthoDB" id="343052at2759"/>
<accession>A0A9W7BBE2</accession>
<gene>
    <name evidence="2" type="ORF">TrST_g44</name>
</gene>
<dbReference type="SUPFAM" id="SSF52833">
    <property type="entry name" value="Thioredoxin-like"/>
    <property type="match status" value="1"/>
</dbReference>
<evidence type="ECO:0000313" key="3">
    <source>
        <dbReference type="Proteomes" id="UP001165085"/>
    </source>
</evidence>
<sequence>MTALIVLCACVIAVVDSYGLAKAGEMAKPSNLVSCVAQQRREFLRRASVLVSVTSVAAPGAALAAPPTSVIAEELGYFPVSGRDGELQYVPARVRGQSTDQAVALAKHLNKKGVVMYSAFWCPHCRNQREMFGRDAWKEMTWVECGKGGVGRDERRCKNVDGFPTFLSGKNEVGSGEMSLAKLAELSGFAGFDEKLEPERDLSGSGSCR</sequence>
<feature type="chain" id="PRO_5040999306" description="Thioredoxin domain-containing protein" evidence="1">
    <location>
        <begin position="18"/>
        <end position="209"/>
    </location>
</feature>
<dbReference type="PROSITE" id="PS00194">
    <property type="entry name" value="THIOREDOXIN_1"/>
    <property type="match status" value="1"/>
</dbReference>
<dbReference type="InterPro" id="IPR036249">
    <property type="entry name" value="Thioredoxin-like_sf"/>
</dbReference>
<dbReference type="PANTHER" id="PTHR34573">
    <property type="entry name" value="VKC DOMAIN-CONTAINING PROTEIN"/>
    <property type="match status" value="1"/>
</dbReference>
<comment type="caution">
    <text evidence="2">The sequence shown here is derived from an EMBL/GenBank/DDBJ whole genome shotgun (WGS) entry which is preliminary data.</text>
</comment>
<dbReference type="AlphaFoldDB" id="A0A9W7BBE2"/>
<dbReference type="InterPro" id="IPR017937">
    <property type="entry name" value="Thioredoxin_CS"/>
</dbReference>